<gene>
    <name evidence="3" type="ORF">ENH_00015450</name>
</gene>
<feature type="domain" description="Siah interacting protein N-terminal" evidence="2">
    <location>
        <begin position="5"/>
        <end position="65"/>
    </location>
</feature>
<dbReference type="RefSeq" id="XP_013434450.1">
    <property type="nucleotide sequence ID" value="XM_013578996.1"/>
</dbReference>
<dbReference type="Proteomes" id="UP000030754">
    <property type="component" value="Unassembled WGS sequence"/>
</dbReference>
<accession>U6MSA5</accession>
<reference evidence="3" key="1">
    <citation type="submission" date="2013-10" db="EMBL/GenBank/DDBJ databases">
        <title>Genomic analysis of the causative agents of coccidiosis in chickens.</title>
        <authorList>
            <person name="Reid A.J."/>
            <person name="Blake D."/>
            <person name="Billington K."/>
            <person name="Browne H."/>
            <person name="Dunn M."/>
            <person name="Hung S."/>
            <person name="Kawahara F."/>
            <person name="Miranda-Saavedra D."/>
            <person name="Mourier T."/>
            <person name="Nagra H."/>
            <person name="Otto T.D."/>
            <person name="Rawlings N."/>
            <person name="Sanchez A."/>
            <person name="Sanders M."/>
            <person name="Subramaniam C."/>
            <person name="Tay Y."/>
            <person name="Dear P."/>
            <person name="Doerig C."/>
            <person name="Gruber A."/>
            <person name="Parkinson J."/>
            <person name="Shirley M."/>
            <person name="Wan K.L."/>
            <person name="Berriman M."/>
            <person name="Tomley F."/>
            <person name="Pain A."/>
        </authorList>
    </citation>
    <scope>NUCLEOTIDE SEQUENCE [LARGE SCALE GENOMIC DNA]</scope>
    <source>
        <strain evidence="3">Houghton</strain>
    </source>
</reference>
<dbReference type="AlphaFoldDB" id="U6MSA5"/>
<evidence type="ECO:0000256" key="1">
    <source>
        <dbReference type="SAM" id="Coils"/>
    </source>
</evidence>
<dbReference type="SUPFAM" id="SSF140106">
    <property type="entry name" value="Calcyclin-binding protein-like"/>
    <property type="match status" value="1"/>
</dbReference>
<keyword evidence="4" id="KW-1185">Reference proteome</keyword>
<sequence>MESTEALRCDLEEFEAFLKLAKRPSVKSFLSAHCQRLRDQIEEAERLNKCASQVTPTAENQRVSSSPYACVKVFNTIDRFAWDQTRDLVKVYVQLDGLESLPEEATSAHFEETSAQLVRRPGEHWDTITKAAQLNPVPKIDPSADPSQSIMSMMKNLYNQTESQERKLRGTEAENGIF</sequence>
<dbReference type="EMBL" id="HG723367">
    <property type="protein sequence ID" value="CDJ65983.1"/>
    <property type="molecule type" value="Genomic_DNA"/>
</dbReference>
<dbReference type="InterPro" id="IPR037201">
    <property type="entry name" value="CacyBP_N"/>
</dbReference>
<dbReference type="InterPro" id="IPR015120">
    <property type="entry name" value="Siah-Interact_N"/>
</dbReference>
<reference evidence="3" key="2">
    <citation type="submission" date="2013-10" db="EMBL/GenBank/DDBJ databases">
        <authorList>
            <person name="Aslett M."/>
        </authorList>
    </citation>
    <scope>NUCLEOTIDE SEQUENCE [LARGE SCALE GENOMIC DNA]</scope>
    <source>
        <strain evidence="3">Houghton</strain>
    </source>
</reference>
<dbReference type="VEuPathDB" id="ToxoDB:ENH_00015450"/>
<dbReference type="Gene3D" id="2.60.40.790">
    <property type="match status" value="1"/>
</dbReference>
<evidence type="ECO:0000259" key="2">
    <source>
        <dbReference type="Pfam" id="PF09032"/>
    </source>
</evidence>
<keyword evidence="1" id="KW-0175">Coiled coil</keyword>
<dbReference type="PANTHER" id="PTHR13164">
    <property type="entry name" value="CALICYLIN BINDING PROTEIN"/>
    <property type="match status" value="1"/>
</dbReference>
<proteinExistence type="predicted"/>
<evidence type="ECO:0000313" key="3">
    <source>
        <dbReference type="EMBL" id="CDJ65983.1"/>
    </source>
</evidence>
<dbReference type="GO" id="GO:0005634">
    <property type="term" value="C:nucleus"/>
    <property type="evidence" value="ECO:0007669"/>
    <property type="project" value="TreeGrafter"/>
</dbReference>
<feature type="coiled-coil region" evidence="1">
    <location>
        <begin position="27"/>
        <end position="54"/>
    </location>
</feature>
<organism evidence="3 4">
    <name type="scientific">Eimeria necatrix</name>
    <dbReference type="NCBI Taxonomy" id="51315"/>
    <lineage>
        <taxon>Eukaryota</taxon>
        <taxon>Sar</taxon>
        <taxon>Alveolata</taxon>
        <taxon>Apicomplexa</taxon>
        <taxon>Conoidasida</taxon>
        <taxon>Coccidia</taxon>
        <taxon>Eucoccidiorida</taxon>
        <taxon>Eimeriorina</taxon>
        <taxon>Eimeriidae</taxon>
        <taxon>Eimeria</taxon>
    </lineage>
</organism>
<dbReference type="OrthoDB" id="164025at2759"/>
<protein>
    <submittedName>
        <fullName evidence="3">Calcyclin binding protein, putative</fullName>
    </submittedName>
</protein>
<dbReference type="Pfam" id="PF09032">
    <property type="entry name" value="Siah-Interact_N"/>
    <property type="match status" value="1"/>
</dbReference>
<dbReference type="PANTHER" id="PTHR13164:SF3">
    <property type="entry name" value="CALCYCLIN-BINDING PROTEIN"/>
    <property type="match status" value="1"/>
</dbReference>
<name>U6MSA5_9EIME</name>
<dbReference type="GeneID" id="25471725"/>
<evidence type="ECO:0000313" key="4">
    <source>
        <dbReference type="Proteomes" id="UP000030754"/>
    </source>
</evidence>
<dbReference type="InterPro" id="IPR052289">
    <property type="entry name" value="Calcyclin-binding_UBL-bridge"/>
</dbReference>
<dbReference type="InterPro" id="IPR008978">
    <property type="entry name" value="HSP20-like_chaperone"/>
</dbReference>